<keyword evidence="2" id="KW-1185">Reference proteome</keyword>
<sequence length="129" mass="14614">DPDDAYILKVKEVLPGHLDDHASTESHPYHQRQFDTAVCLPLISKAFQMLNNEDPLKLTYAKHLRLKDFFGHFTRDPAGHFLFPAVEYGTAYGEFIEFASGGQWTVEQTLLDGIPTLGIDKRDVPDLKI</sequence>
<evidence type="ECO:0000313" key="2">
    <source>
        <dbReference type="Proteomes" id="UP000591131"/>
    </source>
</evidence>
<protein>
    <submittedName>
        <fullName evidence="1">Uncharacterized protein</fullName>
    </submittedName>
</protein>
<accession>A0A7J6LDM6</accession>
<dbReference type="Proteomes" id="UP000591131">
    <property type="component" value="Unassembled WGS sequence"/>
</dbReference>
<comment type="caution">
    <text evidence="1">The sequence shown here is derived from an EMBL/GenBank/DDBJ whole genome shotgun (WGS) entry which is preliminary data.</text>
</comment>
<reference evidence="1 2" key="1">
    <citation type="submission" date="2020-04" db="EMBL/GenBank/DDBJ databases">
        <title>Perkinsus chesapeaki whole genome sequence.</title>
        <authorList>
            <person name="Bogema D.R."/>
        </authorList>
    </citation>
    <scope>NUCLEOTIDE SEQUENCE [LARGE SCALE GENOMIC DNA]</scope>
    <source>
        <strain evidence="1">ATCC PRA-425</strain>
    </source>
</reference>
<name>A0A7J6LDM6_PERCH</name>
<proteinExistence type="predicted"/>
<dbReference type="AlphaFoldDB" id="A0A7J6LDM6"/>
<organism evidence="1 2">
    <name type="scientific">Perkinsus chesapeaki</name>
    <name type="common">Clam parasite</name>
    <name type="synonym">Perkinsus andrewsi</name>
    <dbReference type="NCBI Taxonomy" id="330153"/>
    <lineage>
        <taxon>Eukaryota</taxon>
        <taxon>Sar</taxon>
        <taxon>Alveolata</taxon>
        <taxon>Perkinsozoa</taxon>
        <taxon>Perkinsea</taxon>
        <taxon>Perkinsida</taxon>
        <taxon>Perkinsidae</taxon>
        <taxon>Perkinsus</taxon>
    </lineage>
</organism>
<gene>
    <name evidence="1" type="ORF">FOL47_008529</name>
</gene>
<evidence type="ECO:0000313" key="1">
    <source>
        <dbReference type="EMBL" id="KAF4657293.1"/>
    </source>
</evidence>
<feature type="non-terminal residue" evidence="1">
    <location>
        <position position="129"/>
    </location>
</feature>
<dbReference type="EMBL" id="JAAPAO010000550">
    <property type="protein sequence ID" value="KAF4657293.1"/>
    <property type="molecule type" value="Genomic_DNA"/>
</dbReference>